<accession>M2N829</accession>
<keyword evidence="3" id="KW-1185">Reference proteome</keyword>
<organism evidence="2 3">
    <name type="scientific">Baudoinia panamericana (strain UAMH 10762)</name>
    <name type="common">Angels' share fungus</name>
    <name type="synonym">Baudoinia compniacensis (strain UAMH 10762)</name>
    <dbReference type="NCBI Taxonomy" id="717646"/>
    <lineage>
        <taxon>Eukaryota</taxon>
        <taxon>Fungi</taxon>
        <taxon>Dikarya</taxon>
        <taxon>Ascomycota</taxon>
        <taxon>Pezizomycotina</taxon>
        <taxon>Dothideomycetes</taxon>
        <taxon>Dothideomycetidae</taxon>
        <taxon>Mycosphaerellales</taxon>
        <taxon>Teratosphaeriaceae</taxon>
        <taxon>Baudoinia</taxon>
    </lineage>
</organism>
<dbReference type="PANTHER" id="PTHR12480:SF21">
    <property type="entry name" value="JMJC DOMAIN-CONTAINING PROTEIN 8"/>
    <property type="match status" value="1"/>
</dbReference>
<dbReference type="InterPro" id="IPR003347">
    <property type="entry name" value="JmjC_dom"/>
</dbReference>
<reference evidence="2 3" key="1">
    <citation type="journal article" date="2012" name="PLoS Pathog.">
        <title>Diverse lifestyles and strategies of plant pathogenesis encoded in the genomes of eighteen Dothideomycetes fungi.</title>
        <authorList>
            <person name="Ohm R.A."/>
            <person name="Feau N."/>
            <person name="Henrissat B."/>
            <person name="Schoch C.L."/>
            <person name="Horwitz B.A."/>
            <person name="Barry K.W."/>
            <person name="Condon B.J."/>
            <person name="Copeland A.C."/>
            <person name="Dhillon B."/>
            <person name="Glaser F."/>
            <person name="Hesse C.N."/>
            <person name="Kosti I."/>
            <person name="LaButti K."/>
            <person name="Lindquist E.A."/>
            <person name="Lucas S."/>
            <person name="Salamov A.A."/>
            <person name="Bradshaw R.E."/>
            <person name="Ciuffetti L."/>
            <person name="Hamelin R.C."/>
            <person name="Kema G.H.J."/>
            <person name="Lawrence C."/>
            <person name="Scott J.A."/>
            <person name="Spatafora J.W."/>
            <person name="Turgeon B.G."/>
            <person name="de Wit P.J.G.M."/>
            <person name="Zhong S."/>
            <person name="Goodwin S.B."/>
            <person name="Grigoriev I.V."/>
        </authorList>
    </citation>
    <scope>NUCLEOTIDE SEQUENCE [LARGE SCALE GENOMIC DNA]</scope>
    <source>
        <strain evidence="2 3">UAMH 10762</strain>
    </source>
</reference>
<evidence type="ECO:0000313" key="2">
    <source>
        <dbReference type="EMBL" id="EMC95254.1"/>
    </source>
</evidence>
<dbReference type="RefSeq" id="XP_007677441.1">
    <property type="nucleotide sequence ID" value="XM_007679251.1"/>
</dbReference>
<dbReference type="HOGENOM" id="CLU_016785_1_2_1"/>
<dbReference type="Pfam" id="PF13621">
    <property type="entry name" value="Cupin_8"/>
    <property type="match status" value="1"/>
</dbReference>
<dbReference type="InterPro" id="IPR050910">
    <property type="entry name" value="JMJD6_ArgDemeth/LysHydrox"/>
</dbReference>
<dbReference type="EMBL" id="KB445557">
    <property type="protein sequence ID" value="EMC95254.1"/>
    <property type="molecule type" value="Genomic_DNA"/>
</dbReference>
<dbReference type="KEGG" id="bcom:BAUCODRAFT_35246"/>
<dbReference type="PROSITE" id="PS51184">
    <property type="entry name" value="JMJC"/>
    <property type="match status" value="1"/>
</dbReference>
<dbReference type="InterPro" id="IPR041667">
    <property type="entry name" value="Cupin_8"/>
</dbReference>
<dbReference type="OMA" id="WPAYKNW"/>
<sequence>MSRSARLHQKRGVMASFIRGVSEVLSSINVAQAQQHAEQYGRSPPSQFAWQGTWRSTYLKQASNLEPRVDCFNLFADVLHRPFFCAHVPLSPFAAGIPRQNEIARLADLSPGAFNALWVNKPFILTEPVKQWPVYSAWSTEDLLEKYGDVCFRAESVDWPLKTYVDYMSNTHDESPLYLFDRAFAEKMGLKASVRPQTDADYWPPACFGSDLFNVLGEQRPDHRWLIVGPERSGSTFHKDPNATSAWNAVLKGRKYWIMFPSSASLPPPPGVYVSEDQSEVTSPLSIAEWLLGFHADARQTAGCIEGICEEGEVLHVPSGWYHLVLNLEPSIAITQNFVPRRRVGAVLQFLRDQKQSISGFRDDVPDPYALFVERLRVSDPELLQEGMQELDKLGKGGKGRWEELRNGAEDEAAEGAGFAFGFGSDDEDADVP</sequence>
<dbReference type="GeneID" id="19112644"/>
<gene>
    <name evidence="2" type="ORF">BAUCODRAFT_35246</name>
</gene>
<dbReference type="SUPFAM" id="SSF51197">
    <property type="entry name" value="Clavaminate synthase-like"/>
    <property type="match status" value="1"/>
</dbReference>
<dbReference type="STRING" id="717646.M2N829"/>
<dbReference type="eggNOG" id="KOG2130">
    <property type="taxonomic scope" value="Eukaryota"/>
</dbReference>
<dbReference type="Gene3D" id="2.60.120.650">
    <property type="entry name" value="Cupin"/>
    <property type="match status" value="1"/>
</dbReference>
<dbReference type="GO" id="GO:0000987">
    <property type="term" value="F:cis-regulatory region sequence-specific DNA binding"/>
    <property type="evidence" value="ECO:0007669"/>
    <property type="project" value="TreeGrafter"/>
</dbReference>
<evidence type="ECO:0000259" key="1">
    <source>
        <dbReference type="PROSITE" id="PS51184"/>
    </source>
</evidence>
<dbReference type="AlphaFoldDB" id="M2N829"/>
<evidence type="ECO:0000313" key="3">
    <source>
        <dbReference type="Proteomes" id="UP000011761"/>
    </source>
</evidence>
<proteinExistence type="predicted"/>
<dbReference type="OrthoDB" id="424465at2759"/>
<dbReference type="SMART" id="SM00558">
    <property type="entry name" value="JmjC"/>
    <property type="match status" value="1"/>
</dbReference>
<protein>
    <recommendedName>
        <fullName evidence="1">JmjC domain-containing protein</fullName>
    </recommendedName>
</protein>
<dbReference type="GO" id="GO:0005634">
    <property type="term" value="C:nucleus"/>
    <property type="evidence" value="ECO:0007669"/>
    <property type="project" value="TreeGrafter"/>
</dbReference>
<dbReference type="PANTHER" id="PTHR12480">
    <property type="entry name" value="ARGININE DEMETHYLASE AND LYSYL-HYDROXYLASE JMJD"/>
    <property type="match status" value="1"/>
</dbReference>
<feature type="domain" description="JmjC" evidence="1">
    <location>
        <begin position="193"/>
        <end position="355"/>
    </location>
</feature>
<dbReference type="Proteomes" id="UP000011761">
    <property type="component" value="Unassembled WGS sequence"/>
</dbReference>
<name>M2N829_BAUPA</name>